<protein>
    <submittedName>
        <fullName evidence="1">Craniofacial development protein 2-like</fullName>
    </submittedName>
</protein>
<reference evidence="1" key="1">
    <citation type="submission" date="2025-08" db="UniProtKB">
        <authorList>
            <consortium name="RefSeq"/>
        </authorList>
    </citation>
    <scope>IDENTIFICATION</scope>
</reference>
<dbReference type="KEGG" id="nta:107823249"/>
<gene>
    <name evidence="1" type="primary">LOC107823249</name>
</gene>
<dbReference type="AlphaFoldDB" id="A0A1S4CW53"/>
<dbReference type="SUPFAM" id="SSF56219">
    <property type="entry name" value="DNase I-like"/>
    <property type="match status" value="1"/>
</dbReference>
<sequence>MGNSIELAKILWRVIGNNGVGILVDRVIRELVVEVGLDEEVKRRFWEDLDGLLRGIPSTKNFIIGGDFNGHIGRFPGRYDGVHGGFGFGDGNGGGTSLLEYAKDFDLVIANSYYPKKADHLITFWSIVSKTQIDYLLLRKCDKGLCMDCKIIPSENLTTQHMFWLWT</sequence>
<dbReference type="Gene3D" id="3.60.10.10">
    <property type="entry name" value="Endonuclease/exonuclease/phosphatase"/>
    <property type="match status" value="1"/>
</dbReference>
<dbReference type="PANTHER" id="PTHR23227">
    <property type="entry name" value="BUCENTAUR RELATED"/>
    <property type="match status" value="1"/>
</dbReference>
<dbReference type="PANTHER" id="PTHR23227:SF67">
    <property type="entry name" value="CRANIOFACIAL DEVELOPMENT PROTEIN 2-LIKE"/>
    <property type="match status" value="1"/>
</dbReference>
<name>A0A1S4CW53_TOBAC</name>
<organism evidence="1">
    <name type="scientific">Nicotiana tabacum</name>
    <name type="common">Common tobacco</name>
    <dbReference type="NCBI Taxonomy" id="4097"/>
    <lineage>
        <taxon>Eukaryota</taxon>
        <taxon>Viridiplantae</taxon>
        <taxon>Streptophyta</taxon>
        <taxon>Embryophyta</taxon>
        <taxon>Tracheophyta</taxon>
        <taxon>Spermatophyta</taxon>
        <taxon>Magnoliopsida</taxon>
        <taxon>eudicotyledons</taxon>
        <taxon>Gunneridae</taxon>
        <taxon>Pentapetalae</taxon>
        <taxon>asterids</taxon>
        <taxon>lamiids</taxon>
        <taxon>Solanales</taxon>
        <taxon>Solanaceae</taxon>
        <taxon>Nicotianoideae</taxon>
        <taxon>Nicotianeae</taxon>
        <taxon>Nicotiana</taxon>
    </lineage>
</organism>
<proteinExistence type="predicted"/>
<dbReference type="PaxDb" id="4097-A0A1S4CW53"/>
<dbReference type="InterPro" id="IPR027124">
    <property type="entry name" value="Swc5/CFDP1/2"/>
</dbReference>
<evidence type="ECO:0000313" key="1">
    <source>
        <dbReference type="RefSeq" id="XP_016505360.1"/>
    </source>
</evidence>
<dbReference type="InterPro" id="IPR036691">
    <property type="entry name" value="Endo/exonu/phosph_ase_sf"/>
</dbReference>
<accession>A0A1S4CW53</accession>
<dbReference type="STRING" id="4097.A0A1S4CW53"/>
<dbReference type="OrthoDB" id="418748at2759"/>
<dbReference type="RefSeq" id="XP_016505360.1">
    <property type="nucleotide sequence ID" value="XM_016649874.1"/>
</dbReference>